<keyword evidence="1" id="KW-0812">Transmembrane</keyword>
<name>A0ABS6RX50_9BACT</name>
<accession>A0ABS6RX50</accession>
<evidence type="ECO:0000313" key="2">
    <source>
        <dbReference type="EMBL" id="MBV6341196.1"/>
    </source>
</evidence>
<organism evidence="2 3">
    <name type="scientific">Candidatus Magnetobacterium casense</name>
    <dbReference type="NCBI Taxonomy" id="1455061"/>
    <lineage>
        <taxon>Bacteria</taxon>
        <taxon>Pseudomonadati</taxon>
        <taxon>Nitrospirota</taxon>
        <taxon>Thermodesulfovibrionia</taxon>
        <taxon>Thermodesulfovibrionales</taxon>
        <taxon>Candidatus Magnetobacteriaceae</taxon>
        <taxon>Candidatus Magnetobacterium</taxon>
    </lineage>
</organism>
<dbReference type="Pfam" id="PF13620">
    <property type="entry name" value="CarboxypepD_reg"/>
    <property type="match status" value="1"/>
</dbReference>
<keyword evidence="1" id="KW-1133">Transmembrane helix</keyword>
<evidence type="ECO:0000256" key="1">
    <source>
        <dbReference type="SAM" id="Phobius"/>
    </source>
</evidence>
<evidence type="ECO:0000313" key="3">
    <source>
        <dbReference type="Proteomes" id="UP001196980"/>
    </source>
</evidence>
<dbReference type="RefSeq" id="WP_218251823.1">
    <property type="nucleotide sequence ID" value="NZ_JABXWD010000081.1"/>
</dbReference>
<keyword evidence="1" id="KW-0472">Membrane</keyword>
<sequence>MGKVRDTNNMKPTANRAELPASGVKTLLWIMLMLTYIVISLNCKPVEAAGTTTQDAYEPDDTYSQANAIAIDGKAQSHNFHKAGDADYVRFYALKGDTYEIKVANQGQNCRPVIYLYGSYGTNVVTYKESRKAGEELILSWKFTEEGVYYASISSAETGVFGSGTDYDLSVYRPTAPSLPVAINGTITNCTTNTAIDNAKVKVADKWTAVSNDNGYYEMIVSDGTNTMDVSAYGYYPVTKTVKVEKGKSTVFDTCLSSYGYPIPSLKVKQSETNARELKVTVALDAGYYANINADWWLFYMGGNNYGSFALDQGLGWINWITYAHQGPLFTLPQTELTVTVPSDGNYTFWFVVDTNMNGLWDAYDPLKMFWKAYTVKVSQ</sequence>
<gene>
    <name evidence="2" type="ORF">HWQ67_06320</name>
</gene>
<dbReference type="EMBL" id="JABXWD010000081">
    <property type="protein sequence ID" value="MBV6341196.1"/>
    <property type="molecule type" value="Genomic_DNA"/>
</dbReference>
<keyword evidence="3" id="KW-1185">Reference proteome</keyword>
<protein>
    <submittedName>
        <fullName evidence="2">Carboxypeptidase-like regulatory domain-containing protein</fullName>
    </submittedName>
</protein>
<feature type="transmembrane region" description="Helical" evidence="1">
    <location>
        <begin position="21"/>
        <end position="39"/>
    </location>
</feature>
<dbReference type="Proteomes" id="UP001196980">
    <property type="component" value="Unassembled WGS sequence"/>
</dbReference>
<reference evidence="2 3" key="1">
    <citation type="journal article" date="2020" name="J Geophys Res Biogeosci">
        <title>Magnetotaxis as an Adaptation to Enable Bacterial Shuttling of Microbial Sulfur and Sulfur Cycling Across Aquatic Oxic#Anoxic Interfaces.</title>
        <authorList>
            <person name="Li J."/>
            <person name="Liu P."/>
            <person name="Wang J."/>
            <person name="Roberts A.P."/>
            <person name="Pan Y."/>
        </authorList>
    </citation>
    <scope>NUCLEOTIDE SEQUENCE [LARGE SCALE GENOMIC DNA]</scope>
    <source>
        <strain evidence="2 3">MYR-1_YQ</strain>
    </source>
</reference>
<comment type="caution">
    <text evidence="2">The sequence shown here is derived from an EMBL/GenBank/DDBJ whole genome shotgun (WGS) entry which is preliminary data.</text>
</comment>
<proteinExistence type="predicted"/>